<reference evidence="8" key="1">
    <citation type="submission" date="2018-11" db="EMBL/GenBank/DDBJ databases">
        <title>Venom-gland transcriptomics and venom proteomics of the Florida green centipede (Hemiscolopendra marginata) reveal sex-based variation in a centipede venom.</title>
        <authorList>
            <person name="Nystrom G.S."/>
            <person name="Ward M.J."/>
            <person name="Ellsworth S.A."/>
            <person name="Rokyta D.R."/>
        </authorList>
    </citation>
    <scope>NUCLEOTIDE SEQUENCE</scope>
    <source>
        <tissue evidence="8">Venom gland</tissue>
    </source>
</reference>
<keyword evidence="3 7" id="KW-0812">Transmembrane</keyword>
<feature type="transmembrane region" description="Helical" evidence="7">
    <location>
        <begin position="48"/>
        <end position="71"/>
    </location>
</feature>
<protein>
    <recommendedName>
        <fullName evidence="7">Tetraspanin</fullName>
    </recommendedName>
</protein>
<feature type="transmembrane region" description="Helical" evidence="7">
    <location>
        <begin position="83"/>
        <end position="106"/>
    </location>
</feature>
<dbReference type="AlphaFoldDB" id="A0A646QC03"/>
<feature type="transmembrane region" description="Helical" evidence="7">
    <location>
        <begin position="195"/>
        <end position="224"/>
    </location>
</feature>
<dbReference type="InterPro" id="IPR008952">
    <property type="entry name" value="Tetraspanin_EC2_sf"/>
</dbReference>
<comment type="similarity">
    <text evidence="2 7">Belongs to the tetraspanin (TM4SF) family.</text>
</comment>
<sequence>MVSASMKVIKYLLFIFNFIFFITGAVLLGIGIYVQVHTKNYLSFAGPHYLTAAVILIVVGCIITVIGFFGCCGACKESHCMMITFSVLLGLIFVLELAAGIAAYVLRNDLDNIIKENMKKSLNRYNSTADDKKTWDMLQNEFDCCGIDNDNDWKENNLPIPDSCCKEESAGCALDKHNLNTKGCYDKFKNAVVKYAGIIGGIGIGIAFVQIIGIVCACCLASAIKREYEIV</sequence>
<comment type="subcellular location">
    <subcellularLocation>
        <location evidence="1 7">Membrane</location>
        <topology evidence="1 7">Multi-pass membrane protein</topology>
    </subcellularLocation>
</comment>
<evidence type="ECO:0000256" key="4">
    <source>
        <dbReference type="ARBA" id="ARBA00022989"/>
    </source>
</evidence>
<dbReference type="SUPFAM" id="SSF48652">
    <property type="entry name" value="Tetraspanin"/>
    <property type="match status" value="1"/>
</dbReference>
<accession>A0A646QC03</accession>
<name>A0A646QC03_9MYRI</name>
<organism evidence="8">
    <name type="scientific">Hemiscolopendra marginata</name>
    <dbReference type="NCBI Taxonomy" id="943146"/>
    <lineage>
        <taxon>Eukaryota</taxon>
        <taxon>Metazoa</taxon>
        <taxon>Ecdysozoa</taxon>
        <taxon>Arthropoda</taxon>
        <taxon>Myriapoda</taxon>
        <taxon>Chilopoda</taxon>
        <taxon>Pleurostigmophora</taxon>
        <taxon>Scolopendromorpha</taxon>
        <taxon>Scolopendridae</taxon>
        <taxon>Hemiscolopendra</taxon>
    </lineage>
</organism>
<feature type="disulfide bond" evidence="6">
    <location>
        <begin position="144"/>
        <end position="184"/>
    </location>
</feature>
<evidence type="ECO:0000313" key="8">
    <source>
        <dbReference type="EMBL" id="MUP40196.1"/>
    </source>
</evidence>
<keyword evidence="4 7" id="KW-1133">Transmembrane helix</keyword>
<keyword evidence="6" id="KW-1015">Disulfide bond</keyword>
<evidence type="ECO:0000256" key="1">
    <source>
        <dbReference type="ARBA" id="ARBA00004141"/>
    </source>
</evidence>
<keyword evidence="5 7" id="KW-0472">Membrane</keyword>
<dbReference type="InterPro" id="IPR000301">
    <property type="entry name" value="Tetraspanin_animals"/>
</dbReference>
<evidence type="ECO:0000256" key="3">
    <source>
        <dbReference type="ARBA" id="ARBA00022692"/>
    </source>
</evidence>
<dbReference type="Gene3D" id="1.10.1450.10">
    <property type="entry name" value="Tetraspanin"/>
    <property type="match status" value="1"/>
</dbReference>
<dbReference type="PANTHER" id="PTHR19282:SF456">
    <property type="entry name" value="CD63 MOLECULE"/>
    <property type="match status" value="1"/>
</dbReference>
<dbReference type="CDD" id="cd03127">
    <property type="entry name" value="tetraspanin_LEL"/>
    <property type="match status" value="1"/>
</dbReference>
<evidence type="ECO:0000256" key="7">
    <source>
        <dbReference type="RuleBase" id="RU361218"/>
    </source>
</evidence>
<evidence type="ECO:0000256" key="2">
    <source>
        <dbReference type="ARBA" id="ARBA00006840"/>
    </source>
</evidence>
<dbReference type="EMBL" id="GHBY01000019">
    <property type="protein sequence ID" value="MUP40196.1"/>
    <property type="molecule type" value="Transcribed_RNA"/>
</dbReference>
<dbReference type="InterPro" id="IPR018499">
    <property type="entry name" value="Tetraspanin/Peripherin"/>
</dbReference>
<feature type="transmembrane region" description="Helical" evidence="7">
    <location>
        <begin position="12"/>
        <end position="36"/>
    </location>
</feature>
<feature type="disulfide bond" evidence="6">
    <location>
        <begin position="145"/>
        <end position="164"/>
    </location>
</feature>
<dbReference type="PIRSF" id="PIRSF002419">
    <property type="entry name" value="Tetraspanin"/>
    <property type="match status" value="1"/>
</dbReference>
<dbReference type="PRINTS" id="PR00259">
    <property type="entry name" value="TMFOUR"/>
</dbReference>
<dbReference type="Pfam" id="PF00335">
    <property type="entry name" value="Tetraspanin"/>
    <property type="match status" value="1"/>
</dbReference>
<proteinExistence type="inferred from homology"/>
<dbReference type="GO" id="GO:0005886">
    <property type="term" value="C:plasma membrane"/>
    <property type="evidence" value="ECO:0007669"/>
    <property type="project" value="TreeGrafter"/>
</dbReference>
<dbReference type="PANTHER" id="PTHR19282">
    <property type="entry name" value="TETRASPANIN"/>
    <property type="match status" value="1"/>
</dbReference>
<evidence type="ECO:0000256" key="6">
    <source>
        <dbReference type="PIRSR" id="PIRSR002419-1"/>
    </source>
</evidence>
<evidence type="ECO:0000256" key="5">
    <source>
        <dbReference type="ARBA" id="ARBA00023136"/>
    </source>
</evidence>